<dbReference type="Ensembl" id="ENSBJAT00000001887.1">
    <property type="protein sequence ID" value="ENSBJAP00000001840.1"/>
    <property type="gene ID" value="ENSBJAG00000001379.1"/>
</dbReference>
<dbReference type="AlphaFoldDB" id="A0A8B9Z4N3"/>
<accession>A0A8B9Z4N3</accession>
<dbReference type="GO" id="GO:0016020">
    <property type="term" value="C:membrane"/>
    <property type="evidence" value="ECO:0007669"/>
    <property type="project" value="UniProtKB-SubCell"/>
</dbReference>
<dbReference type="PANTHER" id="PTHR17615">
    <property type="entry name" value="PROTEIN FAM189A"/>
    <property type="match status" value="1"/>
</dbReference>
<proteinExistence type="inferred from homology"/>
<comment type="similarity">
    <text evidence="5">Belongs to the ENTREP family.</text>
</comment>
<feature type="region of interest" description="Disordered" evidence="6">
    <location>
        <begin position="194"/>
        <end position="220"/>
    </location>
</feature>
<evidence type="ECO:0000256" key="1">
    <source>
        <dbReference type="ARBA" id="ARBA00004370"/>
    </source>
</evidence>
<dbReference type="PANTHER" id="PTHR17615:SF7">
    <property type="entry name" value="PROTEIN ENTREP3"/>
    <property type="match status" value="1"/>
</dbReference>
<evidence type="ECO:0000256" key="3">
    <source>
        <dbReference type="ARBA" id="ARBA00022989"/>
    </source>
</evidence>
<keyword evidence="2 7" id="KW-0812">Transmembrane</keyword>
<evidence type="ECO:0000256" key="6">
    <source>
        <dbReference type="SAM" id="MobiDB-lite"/>
    </source>
</evidence>
<evidence type="ECO:0000256" key="7">
    <source>
        <dbReference type="SAM" id="Phobius"/>
    </source>
</evidence>
<evidence type="ECO:0000313" key="8">
    <source>
        <dbReference type="Ensembl" id="ENSBJAP00000001840.1"/>
    </source>
</evidence>
<keyword evidence="3 7" id="KW-1133">Transmembrane helix</keyword>
<reference evidence="8" key="2">
    <citation type="submission" date="2025-09" db="UniProtKB">
        <authorList>
            <consortium name="Ensembl"/>
        </authorList>
    </citation>
    <scope>IDENTIFICATION</scope>
</reference>
<evidence type="ECO:0000256" key="5">
    <source>
        <dbReference type="ARBA" id="ARBA00034309"/>
    </source>
</evidence>
<evidence type="ECO:0000256" key="2">
    <source>
        <dbReference type="ARBA" id="ARBA00022692"/>
    </source>
</evidence>
<feature type="transmembrane region" description="Helical" evidence="7">
    <location>
        <begin position="75"/>
        <end position="102"/>
    </location>
</feature>
<keyword evidence="4 7" id="KW-0472">Membrane</keyword>
<dbReference type="Proteomes" id="UP000694555">
    <property type="component" value="Unplaced"/>
</dbReference>
<name>A0A8B9Z4N3_9AVES</name>
<evidence type="ECO:0000256" key="4">
    <source>
        <dbReference type="ARBA" id="ARBA00023136"/>
    </source>
</evidence>
<organism evidence="8 9">
    <name type="scientific">Buteo japonicus</name>
    <dbReference type="NCBI Taxonomy" id="224669"/>
    <lineage>
        <taxon>Eukaryota</taxon>
        <taxon>Metazoa</taxon>
        <taxon>Chordata</taxon>
        <taxon>Craniata</taxon>
        <taxon>Vertebrata</taxon>
        <taxon>Euteleostomi</taxon>
        <taxon>Archelosauria</taxon>
        <taxon>Archosauria</taxon>
        <taxon>Dinosauria</taxon>
        <taxon>Saurischia</taxon>
        <taxon>Theropoda</taxon>
        <taxon>Coelurosauria</taxon>
        <taxon>Aves</taxon>
        <taxon>Neognathae</taxon>
        <taxon>Neoaves</taxon>
        <taxon>Telluraves</taxon>
        <taxon>Accipitrimorphae</taxon>
        <taxon>Accipitriformes</taxon>
        <taxon>Accipitridae</taxon>
        <taxon>Accipitrinae</taxon>
        <taxon>Buteo</taxon>
    </lineage>
</organism>
<feature type="transmembrane region" description="Helical" evidence="7">
    <location>
        <begin position="28"/>
        <end position="54"/>
    </location>
</feature>
<evidence type="ECO:0000313" key="9">
    <source>
        <dbReference type="Proteomes" id="UP000694555"/>
    </source>
</evidence>
<keyword evidence="9" id="KW-1185">Reference proteome</keyword>
<dbReference type="InterPro" id="IPR030431">
    <property type="entry name" value="ENTREP1-3"/>
</dbReference>
<sequence>MPSPSDSSRSLTGRTSRSLTHLHVQRTWLQILLVLGFIQVILGVLIVTFSLVAATITPSAKIRHSCPSWAGFSDLLFSVCGLTVFSTIICTLSAVVCCIQIFSLDIVHVLVPQRSSSVTLECTSPPNTLLQSMMDFEEFVPPVPPPPYYPPEYTCSSETDAQSITYNGSMDSPVPLYPTDFPPSYETVMGLRGDSQVGDGVGASSHGAPGDRGSSSFPGTPIHTLSCPAVSTSTSTLVLPGSPPPCHAPHGVGTPAVGRASFLQHCPCPALLGTAAPSPRSPL</sequence>
<reference evidence="8" key="1">
    <citation type="submission" date="2025-08" db="UniProtKB">
        <authorList>
            <consortium name="Ensembl"/>
        </authorList>
    </citation>
    <scope>IDENTIFICATION</scope>
</reference>
<comment type="subcellular location">
    <subcellularLocation>
        <location evidence="1">Membrane</location>
    </subcellularLocation>
</comment>
<protein>
    <submittedName>
        <fullName evidence="8">Family with sequence similarity 189 member B</fullName>
    </submittedName>
</protein>